<evidence type="ECO:0000256" key="2">
    <source>
        <dbReference type="ARBA" id="ARBA00010992"/>
    </source>
</evidence>
<dbReference type="Pfam" id="PF00083">
    <property type="entry name" value="Sugar_tr"/>
    <property type="match status" value="1"/>
</dbReference>
<gene>
    <name evidence="10" type="ORF">EDD36DRAFT_488711</name>
</gene>
<reference evidence="10" key="1">
    <citation type="journal article" date="2022" name="bioRxiv">
        <title>Deciphering the potential niche of two novel black yeast fungi from a biological soil crust based on their genomes, phenotypes, and melanin regulation.</title>
        <authorList>
            <consortium name="DOE Joint Genome Institute"/>
            <person name="Carr E.C."/>
            <person name="Barton Q."/>
            <person name="Grambo S."/>
            <person name="Sullivan M."/>
            <person name="Renfro C.M."/>
            <person name="Kuo A."/>
            <person name="Pangilinan J."/>
            <person name="Lipzen A."/>
            <person name="Keymanesh K."/>
            <person name="Savage E."/>
            <person name="Barry K."/>
            <person name="Grigoriev I.V."/>
            <person name="Riekhof W.R."/>
            <person name="Harris S.S."/>
        </authorList>
    </citation>
    <scope>NUCLEOTIDE SEQUENCE</scope>
    <source>
        <strain evidence="10">JF 03-4F</strain>
    </source>
</reference>
<feature type="transmembrane region" description="Helical" evidence="8">
    <location>
        <begin position="459"/>
        <end position="477"/>
    </location>
</feature>
<comment type="caution">
    <text evidence="10">The sequence shown here is derived from an EMBL/GenBank/DDBJ whole genome shotgun (WGS) entry which is preliminary data.</text>
</comment>
<dbReference type="Gene3D" id="1.20.1250.20">
    <property type="entry name" value="MFS general substrate transporter like domains"/>
    <property type="match status" value="1"/>
</dbReference>
<feature type="transmembrane region" description="Helical" evidence="8">
    <location>
        <begin position="422"/>
        <end position="447"/>
    </location>
</feature>
<dbReference type="SUPFAM" id="SSF103473">
    <property type="entry name" value="MFS general substrate transporter"/>
    <property type="match status" value="1"/>
</dbReference>
<keyword evidence="3 7" id="KW-0813">Transport</keyword>
<feature type="transmembrane region" description="Helical" evidence="8">
    <location>
        <begin position="294"/>
        <end position="319"/>
    </location>
</feature>
<evidence type="ECO:0000259" key="9">
    <source>
        <dbReference type="PROSITE" id="PS50850"/>
    </source>
</evidence>
<dbReference type="PROSITE" id="PS00217">
    <property type="entry name" value="SUGAR_TRANSPORT_2"/>
    <property type="match status" value="1"/>
</dbReference>
<evidence type="ECO:0000256" key="8">
    <source>
        <dbReference type="SAM" id="Phobius"/>
    </source>
</evidence>
<dbReference type="AlphaFoldDB" id="A0AAN6DSB8"/>
<dbReference type="PANTHER" id="PTHR48022">
    <property type="entry name" value="PLASTIDIC GLUCOSE TRANSPORTER 4"/>
    <property type="match status" value="1"/>
</dbReference>
<evidence type="ECO:0000313" key="11">
    <source>
        <dbReference type="Proteomes" id="UP001203852"/>
    </source>
</evidence>
<evidence type="ECO:0000256" key="3">
    <source>
        <dbReference type="ARBA" id="ARBA00022448"/>
    </source>
</evidence>
<evidence type="ECO:0000256" key="4">
    <source>
        <dbReference type="ARBA" id="ARBA00022692"/>
    </source>
</evidence>
<dbReference type="FunFam" id="1.20.1250.20:FF:000078">
    <property type="entry name" value="MFS maltose transporter, putative"/>
    <property type="match status" value="1"/>
</dbReference>
<feature type="transmembrane region" description="Helical" evidence="8">
    <location>
        <begin position="140"/>
        <end position="161"/>
    </location>
</feature>
<feature type="transmembrane region" description="Helical" evidence="8">
    <location>
        <begin position="114"/>
        <end position="134"/>
    </location>
</feature>
<dbReference type="InterPro" id="IPR036259">
    <property type="entry name" value="MFS_trans_sf"/>
</dbReference>
<feature type="transmembrane region" description="Helical" evidence="8">
    <location>
        <begin position="34"/>
        <end position="57"/>
    </location>
</feature>
<keyword evidence="5 8" id="KW-1133">Transmembrane helix</keyword>
<evidence type="ECO:0000256" key="5">
    <source>
        <dbReference type="ARBA" id="ARBA00022989"/>
    </source>
</evidence>
<dbReference type="GO" id="GO:0016020">
    <property type="term" value="C:membrane"/>
    <property type="evidence" value="ECO:0007669"/>
    <property type="project" value="UniProtKB-SubCell"/>
</dbReference>
<organism evidence="10 11">
    <name type="scientific">Exophiala viscosa</name>
    <dbReference type="NCBI Taxonomy" id="2486360"/>
    <lineage>
        <taxon>Eukaryota</taxon>
        <taxon>Fungi</taxon>
        <taxon>Dikarya</taxon>
        <taxon>Ascomycota</taxon>
        <taxon>Pezizomycotina</taxon>
        <taxon>Eurotiomycetes</taxon>
        <taxon>Chaetothyriomycetidae</taxon>
        <taxon>Chaetothyriales</taxon>
        <taxon>Herpotrichiellaceae</taxon>
        <taxon>Exophiala</taxon>
    </lineage>
</organism>
<dbReference type="Proteomes" id="UP001203852">
    <property type="component" value="Unassembled WGS sequence"/>
</dbReference>
<dbReference type="NCBIfam" id="TIGR00879">
    <property type="entry name" value="SP"/>
    <property type="match status" value="1"/>
</dbReference>
<comment type="similarity">
    <text evidence="2 7">Belongs to the major facilitator superfamily. Sugar transporter (TC 2.A.1.1) family.</text>
</comment>
<feature type="transmembrane region" description="Helical" evidence="8">
    <location>
        <begin position="356"/>
        <end position="376"/>
    </location>
</feature>
<protein>
    <submittedName>
        <fullName evidence="10">General substrate transporter</fullName>
    </submittedName>
</protein>
<dbReference type="PANTHER" id="PTHR48022:SF10">
    <property type="entry name" value="MAJOR FACILITATOR SUPERFAMILY (MFS) PROFILE DOMAIN-CONTAINING PROTEIN"/>
    <property type="match status" value="1"/>
</dbReference>
<dbReference type="InterPro" id="IPR003663">
    <property type="entry name" value="Sugar/inositol_transpt"/>
</dbReference>
<dbReference type="PROSITE" id="PS50850">
    <property type="entry name" value="MFS"/>
    <property type="match status" value="1"/>
</dbReference>
<feature type="transmembrane region" description="Helical" evidence="8">
    <location>
        <begin position="203"/>
        <end position="225"/>
    </location>
</feature>
<keyword evidence="4 8" id="KW-0812">Transmembrane</keyword>
<feature type="transmembrane region" description="Helical" evidence="8">
    <location>
        <begin position="173"/>
        <end position="191"/>
    </location>
</feature>
<proteinExistence type="inferred from homology"/>
<feature type="transmembrane region" description="Helical" evidence="8">
    <location>
        <begin position="388"/>
        <end position="410"/>
    </location>
</feature>
<evidence type="ECO:0000256" key="6">
    <source>
        <dbReference type="ARBA" id="ARBA00023136"/>
    </source>
</evidence>
<sequence length="533" mass="58565">MSKEEASTTAMAEGNDRHVDTSAHEGFWHHWRSFVYCSIACLGGLQLGIDLGAIAGMQAMPGFLKVFGYPDKTATFGYGIRPTAQTLINSLMSLGAFLAGMSAGPLGKYVSRRWSMALAIVFNAVGVILMMAGTSFGALYAGRFIVGIANGLFDVIPQLYIHESAPAHQRGSLLGMFNVLVSIGLLIGSIADNYTAPILSKASYQIPLGIFLVMPTIMAVALPFMPETPRWLIEHNQPGKARAALTRLRNKQTNPVVIDLELEAIQQAFENEKALVNGVAMLDLFRKTNLRRTLLSWSIMTCLGGSGALMFLVYGTYFFSVAGQTKAFEESIGMTAAGLVATIISMWAITKIGRRTILLVGFLIQAICMLILAVIYHGSTLSVTAGKVLVAFTIIYLFFYNFCIAPYVYLSAGEIPTQRLRGYTLGSAIGIAFFWNWLVTFTAPYFLNPLKLNWGGRYGYVWFGSNIVIILFVFFFLPETKDRTLEEIDEMFENKVPALKFKRYQCVRTTNIALTETAAVASKHADAHHVEAL</sequence>
<dbReference type="InterPro" id="IPR020846">
    <property type="entry name" value="MFS_dom"/>
</dbReference>
<accession>A0AAN6DSB8</accession>
<dbReference type="InterPro" id="IPR005829">
    <property type="entry name" value="Sugar_transporter_CS"/>
</dbReference>
<comment type="subcellular location">
    <subcellularLocation>
        <location evidence="1">Membrane</location>
        <topology evidence="1">Multi-pass membrane protein</topology>
    </subcellularLocation>
</comment>
<keyword evidence="11" id="KW-1185">Reference proteome</keyword>
<feature type="transmembrane region" description="Helical" evidence="8">
    <location>
        <begin position="331"/>
        <end position="349"/>
    </location>
</feature>
<dbReference type="EMBL" id="MU404355">
    <property type="protein sequence ID" value="KAI1611804.1"/>
    <property type="molecule type" value="Genomic_DNA"/>
</dbReference>
<dbReference type="GO" id="GO:0005351">
    <property type="term" value="F:carbohydrate:proton symporter activity"/>
    <property type="evidence" value="ECO:0007669"/>
    <property type="project" value="TreeGrafter"/>
</dbReference>
<keyword evidence="6 8" id="KW-0472">Membrane</keyword>
<feature type="domain" description="Major facilitator superfamily (MFS) profile" evidence="9">
    <location>
        <begin position="36"/>
        <end position="481"/>
    </location>
</feature>
<evidence type="ECO:0000256" key="7">
    <source>
        <dbReference type="RuleBase" id="RU003346"/>
    </source>
</evidence>
<feature type="transmembrane region" description="Helical" evidence="8">
    <location>
        <begin position="87"/>
        <end position="107"/>
    </location>
</feature>
<dbReference type="InterPro" id="IPR050360">
    <property type="entry name" value="MFS_Sugar_Transporters"/>
</dbReference>
<evidence type="ECO:0000313" key="10">
    <source>
        <dbReference type="EMBL" id="KAI1611804.1"/>
    </source>
</evidence>
<evidence type="ECO:0000256" key="1">
    <source>
        <dbReference type="ARBA" id="ARBA00004141"/>
    </source>
</evidence>
<dbReference type="InterPro" id="IPR005828">
    <property type="entry name" value="MFS_sugar_transport-like"/>
</dbReference>
<name>A0AAN6DSB8_9EURO</name>